<evidence type="ECO:0000256" key="5">
    <source>
        <dbReference type="ARBA" id="ARBA00022692"/>
    </source>
</evidence>
<keyword evidence="7 8" id="KW-0472">Membrane</keyword>
<evidence type="ECO:0000256" key="4">
    <source>
        <dbReference type="ARBA" id="ARBA00022475"/>
    </source>
</evidence>
<comment type="subcellular location">
    <subcellularLocation>
        <location evidence="1">Cell membrane</location>
        <topology evidence="1">Multi-pass membrane protein</topology>
    </subcellularLocation>
</comment>
<name>A0A3G1KT21_FORW1</name>
<feature type="transmembrane region" description="Helical" evidence="8">
    <location>
        <begin position="321"/>
        <end position="340"/>
    </location>
</feature>
<evidence type="ECO:0000256" key="1">
    <source>
        <dbReference type="ARBA" id="ARBA00004651"/>
    </source>
</evidence>
<evidence type="ECO:0000256" key="3">
    <source>
        <dbReference type="ARBA" id="ARBA00022448"/>
    </source>
</evidence>
<dbReference type="OrthoDB" id="9792889at2"/>
<dbReference type="InterPro" id="IPR000522">
    <property type="entry name" value="ABC_transptr_permease_BtuC"/>
</dbReference>
<dbReference type="RefSeq" id="WP_148134854.1">
    <property type="nucleotide sequence ID" value="NZ_CP017634.1"/>
</dbReference>
<dbReference type="PANTHER" id="PTHR30472">
    <property type="entry name" value="FERRIC ENTEROBACTIN TRANSPORT SYSTEM PERMEASE PROTEIN"/>
    <property type="match status" value="1"/>
</dbReference>
<keyword evidence="10" id="KW-1185">Reference proteome</keyword>
<evidence type="ECO:0000256" key="7">
    <source>
        <dbReference type="ARBA" id="ARBA00023136"/>
    </source>
</evidence>
<feature type="transmembrane region" description="Helical" evidence="8">
    <location>
        <begin position="104"/>
        <end position="124"/>
    </location>
</feature>
<dbReference type="AlphaFoldDB" id="A0A3G1KT21"/>
<dbReference type="SUPFAM" id="SSF81345">
    <property type="entry name" value="ABC transporter involved in vitamin B12 uptake, BtuC"/>
    <property type="match status" value="1"/>
</dbReference>
<dbReference type="InterPro" id="IPR037294">
    <property type="entry name" value="ABC_BtuC-like"/>
</dbReference>
<feature type="transmembrane region" description="Helical" evidence="8">
    <location>
        <begin position="253"/>
        <end position="279"/>
    </location>
</feature>
<keyword evidence="5 8" id="KW-0812">Transmembrane</keyword>
<dbReference type="Proteomes" id="UP000323521">
    <property type="component" value="Chromosome"/>
</dbReference>
<dbReference type="GO" id="GO:0005886">
    <property type="term" value="C:plasma membrane"/>
    <property type="evidence" value="ECO:0007669"/>
    <property type="project" value="UniProtKB-SubCell"/>
</dbReference>
<dbReference type="Pfam" id="PF01032">
    <property type="entry name" value="FecCD"/>
    <property type="match status" value="1"/>
</dbReference>
<dbReference type="EMBL" id="CP017634">
    <property type="protein sequence ID" value="ATW25599.1"/>
    <property type="molecule type" value="Genomic_DNA"/>
</dbReference>
<gene>
    <name evidence="9" type="ORF">DCMF_13275</name>
</gene>
<dbReference type="GO" id="GO:0033214">
    <property type="term" value="P:siderophore-iron import into cell"/>
    <property type="evidence" value="ECO:0007669"/>
    <property type="project" value="TreeGrafter"/>
</dbReference>
<comment type="similarity">
    <text evidence="2">Belongs to the binding-protein-dependent transport system permease family. FecCD subfamily.</text>
</comment>
<dbReference type="GO" id="GO:0022857">
    <property type="term" value="F:transmembrane transporter activity"/>
    <property type="evidence" value="ECO:0007669"/>
    <property type="project" value="InterPro"/>
</dbReference>
<dbReference type="FunFam" id="1.10.3470.10:FF:000001">
    <property type="entry name" value="Vitamin B12 ABC transporter permease BtuC"/>
    <property type="match status" value="1"/>
</dbReference>
<dbReference type="KEGG" id="fwa:DCMF_13275"/>
<keyword evidence="6 8" id="KW-1133">Transmembrane helix</keyword>
<evidence type="ECO:0000313" key="10">
    <source>
        <dbReference type="Proteomes" id="UP000323521"/>
    </source>
</evidence>
<evidence type="ECO:0000256" key="8">
    <source>
        <dbReference type="SAM" id="Phobius"/>
    </source>
</evidence>
<feature type="transmembrane region" description="Helical" evidence="8">
    <location>
        <begin position="130"/>
        <end position="148"/>
    </location>
</feature>
<dbReference type="CDD" id="cd06550">
    <property type="entry name" value="TM_ABC_iron-siderophores_like"/>
    <property type="match status" value="1"/>
</dbReference>
<feature type="transmembrane region" description="Helical" evidence="8">
    <location>
        <begin position="160"/>
        <end position="184"/>
    </location>
</feature>
<proteinExistence type="inferred from homology"/>
<organism evidence="9 10">
    <name type="scientific">Formimonas warabiya</name>
    <dbReference type="NCBI Taxonomy" id="1761012"/>
    <lineage>
        <taxon>Bacteria</taxon>
        <taxon>Bacillati</taxon>
        <taxon>Bacillota</taxon>
        <taxon>Clostridia</taxon>
        <taxon>Eubacteriales</taxon>
        <taxon>Peptococcaceae</taxon>
        <taxon>Candidatus Formimonas</taxon>
    </lineage>
</organism>
<sequence length="347" mass="36493">MVHNMMMQTGKKSSRIPLLPLLFLLLALAVLVSILIGRYSISWSSFLSLLAGGGGPKTMDDQAQMVLFQVRLSRIGAAVMIGAALAGAGSAYQGIFKNPMVSPDILGASAGAGFGASVAISLGWNALGVQLLAFGCGMIAVLLAYLMSLAIGRQTGGTTLILVLTGMVVGALFTAFISIIKYVGDPYDTLPAITFWLMGGLSYVTGYDLLVMLFPFLLGGVPLLLLRWRLNILSLGDEEANTLGVDTAKMRGVVILCATLLSSSAVAVGGMIGWVGLIVPHLARMIAGPDYQKLLPVAMVLGGIFLLVVDDGARCLFAMELPLGVLTAVVGAPFFLYLLFRGRRSFL</sequence>
<reference evidence="9 10" key="1">
    <citation type="submission" date="2016-10" db="EMBL/GenBank/DDBJ databases">
        <title>Complete Genome Sequence of Peptococcaceae strain DCMF.</title>
        <authorList>
            <person name="Edwards R.J."/>
            <person name="Holland S.I."/>
            <person name="Deshpande N.P."/>
            <person name="Wong Y.K."/>
            <person name="Ertan H."/>
            <person name="Manefield M."/>
            <person name="Russell T.L."/>
            <person name="Lee M.J."/>
        </authorList>
    </citation>
    <scope>NUCLEOTIDE SEQUENCE [LARGE SCALE GENOMIC DNA]</scope>
    <source>
        <strain evidence="9 10">DCMF</strain>
    </source>
</reference>
<evidence type="ECO:0000256" key="2">
    <source>
        <dbReference type="ARBA" id="ARBA00007935"/>
    </source>
</evidence>
<evidence type="ECO:0000256" key="6">
    <source>
        <dbReference type="ARBA" id="ARBA00022989"/>
    </source>
</evidence>
<dbReference type="PANTHER" id="PTHR30472:SF70">
    <property type="entry name" value="MOLYBDATE IMPORT SYSTEM PERMEASE PROTEIN MOLB"/>
    <property type="match status" value="1"/>
</dbReference>
<accession>A0A3G1KT21</accession>
<dbReference type="Gene3D" id="1.10.3470.10">
    <property type="entry name" value="ABC transporter involved in vitamin B12 uptake, BtuC"/>
    <property type="match status" value="1"/>
</dbReference>
<feature type="transmembrane region" description="Helical" evidence="8">
    <location>
        <begin position="72"/>
        <end position="92"/>
    </location>
</feature>
<feature type="transmembrane region" description="Helical" evidence="8">
    <location>
        <begin position="291"/>
        <end position="309"/>
    </location>
</feature>
<evidence type="ECO:0000313" key="9">
    <source>
        <dbReference type="EMBL" id="ATW25599.1"/>
    </source>
</evidence>
<keyword evidence="3" id="KW-0813">Transport</keyword>
<feature type="transmembrane region" description="Helical" evidence="8">
    <location>
        <begin position="204"/>
        <end position="226"/>
    </location>
</feature>
<keyword evidence="4" id="KW-1003">Cell membrane</keyword>
<protein>
    <submittedName>
        <fullName evidence="9">Fe3+-siderophore ABC transporter permease</fullName>
    </submittedName>
</protein>